<evidence type="ECO:0000313" key="2">
    <source>
        <dbReference type="EMBL" id="KAH7298293.1"/>
    </source>
</evidence>
<dbReference type="OrthoDB" id="772928at2759"/>
<dbReference type="AlphaFoldDB" id="A0A8T2RS80"/>
<evidence type="ECO:0000256" key="1">
    <source>
        <dbReference type="SAM" id="MobiDB-lite"/>
    </source>
</evidence>
<keyword evidence="3" id="KW-1185">Reference proteome</keyword>
<comment type="caution">
    <text evidence="2">The sequence shown here is derived from an EMBL/GenBank/DDBJ whole genome shotgun (WGS) entry which is preliminary data.</text>
</comment>
<feature type="compositionally biased region" description="Low complexity" evidence="1">
    <location>
        <begin position="279"/>
        <end position="316"/>
    </location>
</feature>
<protein>
    <submittedName>
        <fullName evidence="2">Uncharacterized protein</fullName>
    </submittedName>
</protein>
<name>A0A8T2RS80_CERRI</name>
<proteinExistence type="predicted"/>
<dbReference type="InterPro" id="IPR009489">
    <property type="entry name" value="PAR1"/>
</dbReference>
<feature type="compositionally biased region" description="Polar residues" evidence="1">
    <location>
        <begin position="232"/>
        <end position="244"/>
    </location>
</feature>
<dbReference type="PANTHER" id="PTHR33649:SF2">
    <property type="entry name" value="PAR1 PROTEIN"/>
    <property type="match status" value="1"/>
</dbReference>
<gene>
    <name evidence="2" type="ORF">KP509_25G035900</name>
</gene>
<evidence type="ECO:0000313" key="3">
    <source>
        <dbReference type="Proteomes" id="UP000825935"/>
    </source>
</evidence>
<dbReference type="Proteomes" id="UP000825935">
    <property type="component" value="Chromosome 25"/>
</dbReference>
<reference evidence="2" key="1">
    <citation type="submission" date="2021-08" db="EMBL/GenBank/DDBJ databases">
        <title>WGS assembly of Ceratopteris richardii.</title>
        <authorList>
            <person name="Marchant D.B."/>
            <person name="Chen G."/>
            <person name="Jenkins J."/>
            <person name="Shu S."/>
            <person name="Leebens-Mack J."/>
            <person name="Grimwood J."/>
            <person name="Schmutz J."/>
            <person name="Soltis P."/>
            <person name="Soltis D."/>
            <person name="Chen Z.-H."/>
        </authorList>
    </citation>
    <scope>NUCLEOTIDE SEQUENCE</scope>
    <source>
        <strain evidence="2">Whitten #5841</strain>
        <tissue evidence="2">Leaf</tissue>
    </source>
</reference>
<feature type="region of interest" description="Disordered" evidence="1">
    <location>
        <begin position="226"/>
        <end position="245"/>
    </location>
</feature>
<dbReference type="Pfam" id="PF06521">
    <property type="entry name" value="PAR1"/>
    <property type="match status" value="1"/>
</dbReference>
<dbReference type="PANTHER" id="PTHR33649">
    <property type="entry name" value="PAR1 PROTEIN"/>
    <property type="match status" value="1"/>
</dbReference>
<sequence length="334" mass="36630">MKVAPFTFSMPVLFLIQVIVRSMDNLFAPLALTPRKHVTAIILLMGLLAIVSNGIRHAVGTIECEKLQVEECAFAVSSSGARCVLEKEVQNDAAPQFKCQTSIIMAERPMEWIESDECIQTCGLQRISVGLSTDALLERDFTRRLCFSQCRIKCPNINDLYSRLAAEEGVHLSSVCESLKPRTRRLGAVIKQDEKQQPVDILTAVTSQKTEVILENQVNAQNYEVQPPSATPMMTPSLAPSSGWSKGWPTAPSPYPVAEAPYPSISEPPAYGGGVEAEPPYYGDDYPPYDEWQPSPAAEEPASAPSPYYVAYESAPSPSPSLSPPSYYPSPEWV</sequence>
<feature type="compositionally biased region" description="Pro residues" evidence="1">
    <location>
        <begin position="317"/>
        <end position="328"/>
    </location>
</feature>
<organism evidence="2 3">
    <name type="scientific">Ceratopteris richardii</name>
    <name type="common">Triangle waterfern</name>
    <dbReference type="NCBI Taxonomy" id="49495"/>
    <lineage>
        <taxon>Eukaryota</taxon>
        <taxon>Viridiplantae</taxon>
        <taxon>Streptophyta</taxon>
        <taxon>Embryophyta</taxon>
        <taxon>Tracheophyta</taxon>
        <taxon>Polypodiopsida</taxon>
        <taxon>Polypodiidae</taxon>
        <taxon>Polypodiales</taxon>
        <taxon>Pteridineae</taxon>
        <taxon>Pteridaceae</taxon>
        <taxon>Parkerioideae</taxon>
        <taxon>Ceratopteris</taxon>
    </lineage>
</organism>
<accession>A0A8T2RS80</accession>
<feature type="region of interest" description="Disordered" evidence="1">
    <location>
        <begin position="266"/>
        <end position="334"/>
    </location>
</feature>
<dbReference type="EMBL" id="CM035430">
    <property type="protein sequence ID" value="KAH7298293.1"/>
    <property type="molecule type" value="Genomic_DNA"/>
</dbReference>